<feature type="transmembrane region" description="Helical" evidence="10">
    <location>
        <begin position="1216"/>
        <end position="1239"/>
    </location>
</feature>
<dbReference type="GO" id="GO:0140359">
    <property type="term" value="F:ABC-type transporter activity"/>
    <property type="evidence" value="ECO:0007669"/>
    <property type="project" value="InterPro"/>
</dbReference>
<dbReference type="FunFam" id="3.40.50.300:FF:000335">
    <property type="entry name" value="ATP binding cassette subfamily A member 5"/>
    <property type="match status" value="1"/>
</dbReference>
<dbReference type="PROSITE" id="PS50893">
    <property type="entry name" value="ABC_TRANSPORTER_2"/>
    <property type="match status" value="2"/>
</dbReference>
<evidence type="ECO:0000259" key="11">
    <source>
        <dbReference type="PROSITE" id="PS50893"/>
    </source>
</evidence>
<dbReference type="EMBL" id="JNBR01002312">
    <property type="protein sequence ID" value="OQR83117.1"/>
    <property type="molecule type" value="Genomic_DNA"/>
</dbReference>
<keyword evidence="6" id="KW-0547">Nucleotide-binding</keyword>
<dbReference type="InterPro" id="IPR013525">
    <property type="entry name" value="ABC2_TM"/>
</dbReference>
<evidence type="ECO:0000256" key="2">
    <source>
        <dbReference type="ARBA" id="ARBA00008869"/>
    </source>
</evidence>
<keyword evidence="9 10" id="KW-0472">Membrane</keyword>
<dbReference type="GO" id="GO:0016887">
    <property type="term" value="F:ATP hydrolysis activity"/>
    <property type="evidence" value="ECO:0007669"/>
    <property type="project" value="InterPro"/>
</dbReference>
<evidence type="ECO:0000256" key="1">
    <source>
        <dbReference type="ARBA" id="ARBA00004141"/>
    </source>
</evidence>
<dbReference type="InterPro" id="IPR003593">
    <property type="entry name" value="AAA+_ATPase"/>
</dbReference>
<dbReference type="CDD" id="cd03263">
    <property type="entry name" value="ABC_subfamily_A"/>
    <property type="match status" value="2"/>
</dbReference>
<sequence>MTKSRPHVRTLVWKNALLMRKRPRKLAFELLFPVLLLILFGQLKKQAANIDVPAGWSDNMDAVFSQQPLTAPTYPLFEHMDDPRQAKFYATEGTLSGLLHRLAAKSHAEGHAMRELPWDEARACYTKLVLHGDVSLDPSSPYALPAECHGKVAPYKLAIVPDTSFTRSYFSAAVAHWYPRVRLSANTSDLTAIPSWAESVVFYPNESALEAYVSGPSYALDASSPKIYAAIVFASPPSDAAIGSVVSVSYTLRLNAALTSAPKTSAASINPRQHALIASTYQSYTQSGFLTLQTLVARFLACRPVWDGRAPGHCAQAESVATASPVLDERLLVQLQRDPDLLHLVAEHRGIAEAAVNMAAFPPSALEALLKPLRHAPQSYFGAATLAFPIRAYTASPFYSLVGPLVAYAVAGSYMNVLSGLLVALVAEKESKARELMKILGVADGALFLAWYLTYGALFAVLALLQTVSASLQLFPRASPLLLFVFFFLAGLSVLAFGFLLSALFSKAKTAAYVGVLVYLVCFIAGNAFALAPAAAKMAAGLLSPAAMSYGLAVLSAAEASTTGVSLATWRIAYDNLSFASVLGLLALDIALYTTLGVYLEKVVPKDYGVPEHWTFPLRMFLARPARRSLSLLADTEPLAGTNEEEVSVDLQQQCDDGDALEIHHLRKTFLDASGTDKVAVAGLNLTLYKNQITCLLGHNGAGKTTLISMLTGMLPPTSGDATMLRGLSLRDDLKAIRKFIGVCPQDNVLFDDLTVHEHVAFYGRLKGASASGVDRILVDVGLDEKRATSAKALSGGMKRKLALAIAFLGDSKIVYLDEPTSGMDPYSRRLCWDLVLARRHNRIVVLTTHSMDEADVLGDRIAILAEGELQCVGSALFLKTKFGAGYTLSLVKARSDVSAADTVVLVSKYVPQATLLSSAGAEVVFRLPLDSAASFPALFTALDARLEALNIAAYGISVTTLEEVFLQVSRRAMHKGEPPLPVGRAEPAQAWPPMAPWNRFRRQLRALVRKRYLAATRDRKAVAFAIAWPMVYFALGIALLQSNALVQNEPAVAVLDAVPRGAPAPFSCHADDGGWCTVVLSAPVFTGAVAEPLASVVAPVYPTSHPQVFGIEYADVDTNDTTGFCLRTAEVALERSREAQYGGFVVHGSLRDRVFGYNVLVNTTAVHAAAAFKGLLDQALVRFLAHNASLNVSVANHPLPLTAVSKAAFTTALSFSATMSFAIAIAYFSASLVPFLVAEKQATRNAKLQQLLAGASLPAFWLANWVWDAGLYSLPCTFGLWSVTASDLAPFTGVDCTSCAVHAFAAVVCLFVFAGLAAIGFSYVAAYFCTDAANAQSYILSCHVYLGVYLSLGSLILDGLPSTHALNETLLFIFRLSPLFCLSRGLNSLSLEALRPAVGGGRSAFDWDVAGWDIAYVVVETALYPAFALAMDYAQSFPVLRRIVASDPVVADAPFTVDHDVDAETQRVSAGAAVSDAVVLDSLRKVYRDGNVGLAALSVGLARGECFGFLGTNGAGKSTTMKVLTSELVASAGSAALLGHDIQRELCAVRQLIGYCPQFDALFDLLTVREHLELFAALKSVPEEHGAAVVTAMVARLGLGPFEATRAAALSGGTKRKLSVAIALLGEPPVLLLDEPTTGMDPVSRRFLWDVIADVSTRTKASTVFLTTHSMEECEALSTRVGIMVAGRLRCLGSIQHLKSRFGNGLLLHIKLTPVAAEDVAQMLATTPELPERALSRPELTAVCAALGRLERMQLVRDDHPTGYALADTFARGETARPAEFCAWWQREDRFDACFDRLKAAFGADAVAVVERHLDVCRLKLSAPSLGLAPAFAIAEAMKAAGDIHEYTVSQTTLEQIFNSMAAP</sequence>
<dbReference type="InterPro" id="IPR003439">
    <property type="entry name" value="ABC_transporter-like_ATP-bd"/>
</dbReference>
<evidence type="ECO:0000256" key="4">
    <source>
        <dbReference type="ARBA" id="ARBA00022692"/>
    </source>
</evidence>
<evidence type="ECO:0000256" key="6">
    <source>
        <dbReference type="ARBA" id="ARBA00022741"/>
    </source>
</evidence>
<comment type="subcellular location">
    <subcellularLocation>
        <location evidence="1">Membrane</location>
        <topology evidence="1">Multi-pass membrane protein</topology>
    </subcellularLocation>
</comment>
<dbReference type="InterPro" id="IPR027417">
    <property type="entry name" value="P-loop_NTPase"/>
</dbReference>
<dbReference type="OrthoDB" id="10255969at2759"/>
<evidence type="ECO:0000256" key="5">
    <source>
        <dbReference type="ARBA" id="ARBA00022737"/>
    </source>
</evidence>
<feature type="transmembrane region" description="Helical" evidence="10">
    <location>
        <begin position="577"/>
        <end position="600"/>
    </location>
</feature>
<dbReference type="Pfam" id="PF00005">
    <property type="entry name" value="ABC_tran"/>
    <property type="match status" value="2"/>
</dbReference>
<dbReference type="Proteomes" id="UP000243579">
    <property type="component" value="Unassembled WGS sequence"/>
</dbReference>
<dbReference type="Pfam" id="PF12698">
    <property type="entry name" value="ABC2_membrane_3"/>
    <property type="match status" value="2"/>
</dbReference>
<feature type="transmembrane region" description="Helical" evidence="10">
    <location>
        <begin position="481"/>
        <end position="505"/>
    </location>
</feature>
<feature type="transmembrane region" description="Helical" evidence="10">
    <location>
        <begin position="439"/>
        <end position="461"/>
    </location>
</feature>
<dbReference type="SUPFAM" id="SSF52540">
    <property type="entry name" value="P-loop containing nucleoside triphosphate hydrolases"/>
    <property type="match status" value="2"/>
</dbReference>
<keyword evidence="4 10" id="KW-0812">Transmembrane</keyword>
<dbReference type="PANTHER" id="PTHR19229:SF36">
    <property type="entry name" value="ATP-BINDING CASSETTE SUB-FAMILY A MEMBER 2"/>
    <property type="match status" value="1"/>
</dbReference>
<feature type="domain" description="ABC transporter" evidence="11">
    <location>
        <begin position="1479"/>
        <end position="1712"/>
    </location>
</feature>
<keyword evidence="8 10" id="KW-1133">Transmembrane helix</keyword>
<feature type="domain" description="ABC transporter" evidence="11">
    <location>
        <begin position="661"/>
        <end position="892"/>
    </location>
</feature>
<evidence type="ECO:0000256" key="7">
    <source>
        <dbReference type="ARBA" id="ARBA00022840"/>
    </source>
</evidence>
<dbReference type="GO" id="GO:0016020">
    <property type="term" value="C:membrane"/>
    <property type="evidence" value="ECO:0007669"/>
    <property type="project" value="UniProtKB-SubCell"/>
</dbReference>
<keyword evidence="13" id="KW-1185">Reference proteome</keyword>
<dbReference type="PANTHER" id="PTHR19229">
    <property type="entry name" value="ATP-BINDING CASSETTE TRANSPORTER SUBFAMILY A ABCA"/>
    <property type="match status" value="1"/>
</dbReference>
<accession>A0A1V9YBP4</accession>
<dbReference type="FunFam" id="3.40.50.300:FF:000298">
    <property type="entry name" value="ATP-binding cassette sub-family A member 12"/>
    <property type="match status" value="1"/>
</dbReference>
<feature type="transmembrane region" description="Helical" evidence="10">
    <location>
        <begin position="405"/>
        <end position="427"/>
    </location>
</feature>
<organism evidence="12 13">
    <name type="scientific">Achlya hypogyna</name>
    <name type="common">Oomycete</name>
    <name type="synonym">Protoachlya hypogyna</name>
    <dbReference type="NCBI Taxonomy" id="1202772"/>
    <lineage>
        <taxon>Eukaryota</taxon>
        <taxon>Sar</taxon>
        <taxon>Stramenopiles</taxon>
        <taxon>Oomycota</taxon>
        <taxon>Saprolegniomycetes</taxon>
        <taxon>Saprolegniales</taxon>
        <taxon>Achlyaceae</taxon>
        <taxon>Achlya</taxon>
    </lineage>
</organism>
<feature type="transmembrane region" description="Helical" evidence="10">
    <location>
        <begin position="1302"/>
        <end position="1327"/>
    </location>
</feature>
<feature type="transmembrane region" description="Helical" evidence="10">
    <location>
        <begin position="512"/>
        <end position="536"/>
    </location>
</feature>
<protein>
    <submittedName>
        <fullName evidence="12">ATP-binding Cassette (ABC) Superfamily</fullName>
    </submittedName>
</protein>
<evidence type="ECO:0000256" key="3">
    <source>
        <dbReference type="ARBA" id="ARBA00022448"/>
    </source>
</evidence>
<comment type="similarity">
    <text evidence="2">Belongs to the ABC transporter superfamily. ABCA family.</text>
</comment>
<evidence type="ECO:0000313" key="13">
    <source>
        <dbReference type="Proteomes" id="UP000243579"/>
    </source>
</evidence>
<dbReference type="SMART" id="SM00382">
    <property type="entry name" value="AAA"/>
    <property type="match status" value="2"/>
</dbReference>
<feature type="transmembrane region" description="Helical" evidence="10">
    <location>
        <begin position="1339"/>
        <end position="1358"/>
    </location>
</feature>
<dbReference type="GO" id="GO:0005524">
    <property type="term" value="F:ATP binding"/>
    <property type="evidence" value="ECO:0007669"/>
    <property type="project" value="UniProtKB-KW"/>
</dbReference>
<comment type="caution">
    <text evidence="12">The sequence shown here is derived from an EMBL/GenBank/DDBJ whole genome shotgun (WGS) entry which is preliminary data.</text>
</comment>
<keyword evidence="7 12" id="KW-0067">ATP-binding</keyword>
<evidence type="ECO:0000256" key="10">
    <source>
        <dbReference type="SAM" id="Phobius"/>
    </source>
</evidence>
<evidence type="ECO:0000256" key="8">
    <source>
        <dbReference type="ARBA" id="ARBA00022989"/>
    </source>
</evidence>
<reference evidence="12 13" key="1">
    <citation type="journal article" date="2014" name="Genome Biol. Evol.">
        <title>The secreted proteins of Achlya hypogyna and Thraustotheca clavata identify the ancestral oomycete secretome and reveal gene acquisitions by horizontal gene transfer.</title>
        <authorList>
            <person name="Misner I."/>
            <person name="Blouin N."/>
            <person name="Leonard G."/>
            <person name="Richards T.A."/>
            <person name="Lane C.E."/>
        </authorList>
    </citation>
    <scope>NUCLEOTIDE SEQUENCE [LARGE SCALE GENOMIC DNA]</scope>
    <source>
        <strain evidence="12 13">ATCC 48635</strain>
    </source>
</reference>
<dbReference type="Gene3D" id="3.40.50.300">
    <property type="entry name" value="P-loop containing nucleotide triphosphate hydrolases"/>
    <property type="match status" value="2"/>
</dbReference>
<keyword evidence="3" id="KW-0813">Transport</keyword>
<evidence type="ECO:0000313" key="12">
    <source>
        <dbReference type="EMBL" id="OQR83117.1"/>
    </source>
</evidence>
<evidence type="ECO:0000256" key="9">
    <source>
        <dbReference type="ARBA" id="ARBA00023136"/>
    </source>
</evidence>
<gene>
    <name evidence="12" type="ORF">ACHHYP_15078</name>
</gene>
<feature type="transmembrane region" description="Helical" evidence="10">
    <location>
        <begin position="1260"/>
        <end position="1282"/>
    </location>
</feature>
<dbReference type="InterPro" id="IPR026082">
    <property type="entry name" value="ABCA"/>
</dbReference>
<dbReference type="InterPro" id="IPR017871">
    <property type="entry name" value="ABC_transporter-like_CS"/>
</dbReference>
<dbReference type="GO" id="GO:0005319">
    <property type="term" value="F:lipid transporter activity"/>
    <property type="evidence" value="ECO:0007669"/>
    <property type="project" value="TreeGrafter"/>
</dbReference>
<dbReference type="PROSITE" id="PS00211">
    <property type="entry name" value="ABC_TRANSPORTER_1"/>
    <property type="match status" value="1"/>
</dbReference>
<dbReference type="STRING" id="1202772.A0A1V9YBP4"/>
<name>A0A1V9YBP4_ACHHY</name>
<proteinExistence type="inferred from homology"/>
<keyword evidence="5" id="KW-0677">Repeat</keyword>